<keyword evidence="14" id="KW-1185">Reference proteome</keyword>
<dbReference type="InterPro" id="IPR008027">
    <property type="entry name" value="QCR9"/>
</dbReference>
<comment type="subcellular location">
    <subcellularLocation>
        <location evidence="1 12">Mitochondrion inner membrane</location>
        <topology evidence="1 12">Single-pass membrane protein</topology>
    </subcellularLocation>
</comment>
<dbReference type="Gene3D" id="1.20.5.260">
    <property type="entry name" value="Cytochrome b-c1 complex subunit 9"/>
    <property type="match status" value="1"/>
</dbReference>
<evidence type="ECO:0000256" key="9">
    <source>
        <dbReference type="ARBA" id="ARBA00023128"/>
    </source>
</evidence>
<evidence type="ECO:0000256" key="11">
    <source>
        <dbReference type="ARBA" id="ARBA00044247"/>
    </source>
</evidence>
<keyword evidence="3 12" id="KW-0813">Transport</keyword>
<sequence length="73" mass="8331">MSPPLTCSLDALGRTGVIRRNAVFLTTIFTSAFAFEIAFDSASNSIWDTINRGRQWKDIKPRYMVKDEEEDDD</sequence>
<keyword evidence="5" id="KW-0812">Transmembrane</keyword>
<dbReference type="FunFam" id="1.20.5.260:FF:000001">
    <property type="entry name" value="Cytochrome b-c1 complex subunit 9"/>
    <property type="match status" value="1"/>
</dbReference>
<comment type="caution">
    <text evidence="13">The sequence shown here is derived from an EMBL/GenBank/DDBJ whole genome shotgun (WGS) entry which is preliminary data.</text>
</comment>
<comment type="similarity">
    <text evidence="2 12">Belongs to the UQCR10/QCR9 family.</text>
</comment>
<evidence type="ECO:0000256" key="2">
    <source>
        <dbReference type="ARBA" id="ARBA00007856"/>
    </source>
</evidence>
<comment type="subunit">
    <text evidence="12">Component of the ubiquinol-cytochrome c oxidoreductase (cytochrome b-c1 complex, complex III, CIII), a multisubunit enzyme composed of 3 respiratory subunits cytochrome b, cytochrome c1 and Rieske protein, 2 core protein subunits, and additional low-molecular weight protein subunits.</text>
</comment>
<evidence type="ECO:0000256" key="10">
    <source>
        <dbReference type="ARBA" id="ARBA00023136"/>
    </source>
</evidence>
<dbReference type="GeneID" id="36562044"/>
<comment type="function">
    <text evidence="12">Component of the ubiquinol-cytochrome c oxidoreductase, a multisubunit transmembrane complex that is part of the mitochondrial electron transport chain which drives oxidative phosphorylation. The complex plays an important role in the uptake of multiple carbon sources present in different host niches.</text>
</comment>
<keyword evidence="7 12" id="KW-0249">Electron transport</keyword>
<gene>
    <name evidence="13" type="ORF">P170DRAFT_505989</name>
</gene>
<keyword evidence="10" id="KW-0472">Membrane</keyword>
<evidence type="ECO:0000256" key="8">
    <source>
        <dbReference type="ARBA" id="ARBA00022989"/>
    </source>
</evidence>
<dbReference type="Proteomes" id="UP000234275">
    <property type="component" value="Unassembled WGS sequence"/>
</dbReference>
<evidence type="ECO:0000313" key="14">
    <source>
        <dbReference type="Proteomes" id="UP000234275"/>
    </source>
</evidence>
<reference evidence="13 14" key="1">
    <citation type="submission" date="2016-12" db="EMBL/GenBank/DDBJ databases">
        <title>The genomes of Aspergillus section Nigri reveals drivers in fungal speciation.</title>
        <authorList>
            <consortium name="DOE Joint Genome Institute"/>
            <person name="Vesth T.C."/>
            <person name="Nybo J."/>
            <person name="Theobald S."/>
            <person name="Brandl J."/>
            <person name="Frisvad J.C."/>
            <person name="Nielsen K.F."/>
            <person name="Lyhne E.K."/>
            <person name="Kogle M.E."/>
            <person name="Kuo A."/>
            <person name="Riley R."/>
            <person name="Clum A."/>
            <person name="Nolan M."/>
            <person name="Lipzen A."/>
            <person name="Salamov A."/>
            <person name="Henrissat B."/>
            <person name="Wiebenga A."/>
            <person name="De Vries R.P."/>
            <person name="Grigoriev I.V."/>
            <person name="Mortensen U.H."/>
            <person name="Andersen M.R."/>
            <person name="Baker S.E."/>
        </authorList>
    </citation>
    <scope>NUCLEOTIDE SEQUENCE [LARGE SCALE GENOMIC DNA]</scope>
    <source>
        <strain evidence="13 14">IBT 23096</strain>
    </source>
</reference>
<dbReference type="PANTHER" id="PTHR12980:SF0">
    <property type="entry name" value="CYTOCHROME B-C1 COMPLEX SUBUNIT 9"/>
    <property type="match status" value="1"/>
</dbReference>
<evidence type="ECO:0000256" key="7">
    <source>
        <dbReference type="ARBA" id="ARBA00022982"/>
    </source>
</evidence>
<evidence type="ECO:0000313" key="13">
    <source>
        <dbReference type="EMBL" id="PLB55386.1"/>
    </source>
</evidence>
<keyword evidence="6 12" id="KW-0999">Mitochondrion inner membrane</keyword>
<dbReference type="STRING" id="1392250.A0A2I2GR77"/>
<dbReference type="GO" id="GO:0006122">
    <property type="term" value="P:mitochondrial electron transport, ubiquinol to cytochrome c"/>
    <property type="evidence" value="ECO:0007669"/>
    <property type="project" value="UniProtKB-UniRule"/>
</dbReference>
<dbReference type="Pfam" id="PF05365">
    <property type="entry name" value="UCR_UQCRX_QCR9"/>
    <property type="match status" value="1"/>
</dbReference>
<evidence type="ECO:0000256" key="3">
    <source>
        <dbReference type="ARBA" id="ARBA00022448"/>
    </source>
</evidence>
<evidence type="ECO:0000256" key="6">
    <source>
        <dbReference type="ARBA" id="ARBA00022792"/>
    </source>
</evidence>
<evidence type="ECO:0000256" key="4">
    <source>
        <dbReference type="ARBA" id="ARBA00022660"/>
    </source>
</evidence>
<keyword evidence="4 12" id="KW-0679">Respiratory chain</keyword>
<dbReference type="VEuPathDB" id="FungiDB:P170DRAFT_505989"/>
<dbReference type="EMBL" id="MSFO01000001">
    <property type="protein sequence ID" value="PLB55386.1"/>
    <property type="molecule type" value="Genomic_DNA"/>
</dbReference>
<dbReference type="GO" id="GO:0045275">
    <property type="term" value="C:respiratory chain complex III"/>
    <property type="evidence" value="ECO:0007669"/>
    <property type="project" value="UniProtKB-UniRule"/>
</dbReference>
<evidence type="ECO:0000256" key="1">
    <source>
        <dbReference type="ARBA" id="ARBA00004434"/>
    </source>
</evidence>
<keyword evidence="8" id="KW-1133">Transmembrane helix</keyword>
<organism evidence="13 14">
    <name type="scientific">Aspergillus steynii IBT 23096</name>
    <dbReference type="NCBI Taxonomy" id="1392250"/>
    <lineage>
        <taxon>Eukaryota</taxon>
        <taxon>Fungi</taxon>
        <taxon>Dikarya</taxon>
        <taxon>Ascomycota</taxon>
        <taxon>Pezizomycotina</taxon>
        <taxon>Eurotiomycetes</taxon>
        <taxon>Eurotiomycetidae</taxon>
        <taxon>Eurotiales</taxon>
        <taxon>Aspergillaceae</taxon>
        <taxon>Aspergillus</taxon>
        <taxon>Aspergillus subgen. Circumdati</taxon>
    </lineage>
</organism>
<evidence type="ECO:0000256" key="5">
    <source>
        <dbReference type="ARBA" id="ARBA00022692"/>
    </source>
</evidence>
<accession>A0A2I2GR77</accession>
<dbReference type="OrthoDB" id="44067at2759"/>
<keyword evidence="9 12" id="KW-0496">Mitochondrion</keyword>
<dbReference type="SUPFAM" id="SSF81514">
    <property type="entry name" value="Subunit X (non-heme 7 kDa protein) of cytochrome bc1 complex (Ubiquinol-cytochrome c reductase)"/>
    <property type="match status" value="1"/>
</dbReference>
<dbReference type="PANTHER" id="PTHR12980">
    <property type="entry name" value="UBIQUINOL-CYTOCHROME C REDUCTASE COMPLEX, SUBUNIT X"/>
    <property type="match status" value="1"/>
</dbReference>
<protein>
    <recommendedName>
        <fullName evidence="11 12">Complex III subunit 9</fullName>
    </recommendedName>
</protein>
<dbReference type="InterPro" id="IPR036656">
    <property type="entry name" value="QCR9_sf"/>
</dbReference>
<proteinExistence type="inferred from homology"/>
<dbReference type="AlphaFoldDB" id="A0A2I2GR77"/>
<dbReference type="GO" id="GO:0005743">
    <property type="term" value="C:mitochondrial inner membrane"/>
    <property type="evidence" value="ECO:0007669"/>
    <property type="project" value="UniProtKB-SubCell"/>
</dbReference>
<dbReference type="RefSeq" id="XP_024710688.1">
    <property type="nucleotide sequence ID" value="XM_024854338.1"/>
</dbReference>
<name>A0A2I2GR77_9EURO</name>
<evidence type="ECO:0000256" key="12">
    <source>
        <dbReference type="RuleBase" id="RU368056"/>
    </source>
</evidence>